<name>A0A8S9PX36_BRACR</name>
<dbReference type="Proteomes" id="UP000712600">
    <property type="component" value="Unassembled WGS sequence"/>
</dbReference>
<dbReference type="EMBL" id="QGKX02001347">
    <property type="protein sequence ID" value="KAF3527147.1"/>
    <property type="molecule type" value="Genomic_DNA"/>
</dbReference>
<organism evidence="1 2">
    <name type="scientific">Brassica cretica</name>
    <name type="common">Mustard</name>
    <dbReference type="NCBI Taxonomy" id="69181"/>
    <lineage>
        <taxon>Eukaryota</taxon>
        <taxon>Viridiplantae</taxon>
        <taxon>Streptophyta</taxon>
        <taxon>Embryophyta</taxon>
        <taxon>Tracheophyta</taxon>
        <taxon>Spermatophyta</taxon>
        <taxon>Magnoliopsida</taxon>
        <taxon>eudicotyledons</taxon>
        <taxon>Gunneridae</taxon>
        <taxon>Pentapetalae</taxon>
        <taxon>rosids</taxon>
        <taxon>malvids</taxon>
        <taxon>Brassicales</taxon>
        <taxon>Brassicaceae</taxon>
        <taxon>Brassiceae</taxon>
        <taxon>Brassica</taxon>
    </lineage>
</organism>
<reference evidence="1" key="1">
    <citation type="submission" date="2019-12" db="EMBL/GenBank/DDBJ databases">
        <title>Genome sequencing and annotation of Brassica cretica.</title>
        <authorList>
            <person name="Studholme D.J."/>
            <person name="Sarris P."/>
        </authorList>
    </citation>
    <scope>NUCLEOTIDE SEQUENCE</scope>
    <source>
        <strain evidence="1">PFS-109/04</strain>
        <tissue evidence="1">Leaf</tissue>
    </source>
</reference>
<evidence type="ECO:0000313" key="2">
    <source>
        <dbReference type="Proteomes" id="UP000712600"/>
    </source>
</evidence>
<accession>A0A8S9PX36</accession>
<evidence type="ECO:0000313" key="1">
    <source>
        <dbReference type="EMBL" id="KAF3527147.1"/>
    </source>
</evidence>
<gene>
    <name evidence="1" type="ORF">F2Q69_00049556</name>
</gene>
<sequence>MVYNLWLGGTGTGAPAVPPTRVGGRTRWLKIKSWDYPKVVRGKDLATTTSARAVWEKIRGE</sequence>
<protein>
    <submittedName>
        <fullName evidence="1">Uncharacterized protein</fullName>
    </submittedName>
</protein>
<comment type="caution">
    <text evidence="1">The sequence shown here is derived from an EMBL/GenBank/DDBJ whole genome shotgun (WGS) entry which is preliminary data.</text>
</comment>
<dbReference type="AlphaFoldDB" id="A0A8S9PX36"/>
<proteinExistence type="predicted"/>